<organism evidence="2 3">
    <name type="scientific">Acinetobacter baumannii 99063</name>
    <dbReference type="NCBI Taxonomy" id="1310630"/>
    <lineage>
        <taxon>Bacteria</taxon>
        <taxon>Pseudomonadati</taxon>
        <taxon>Pseudomonadota</taxon>
        <taxon>Gammaproteobacteria</taxon>
        <taxon>Moraxellales</taxon>
        <taxon>Moraxellaceae</taxon>
        <taxon>Acinetobacter</taxon>
        <taxon>Acinetobacter calcoaceticus/baumannii complex</taxon>
    </lineage>
</organism>
<dbReference type="AlphaFoldDB" id="A0A009SUV7"/>
<dbReference type="Proteomes" id="UP000020735">
    <property type="component" value="Unassembled WGS sequence"/>
</dbReference>
<protein>
    <submittedName>
        <fullName evidence="2">Nucleotidyltransferase domain protein</fullName>
    </submittedName>
</protein>
<dbReference type="PANTHER" id="PTHR47320:SF1">
    <property type="entry name" value="BIFUNCTIONAL URIDYLYLTRANSFERASE_URIDYLYL-REMOVING ENZYME"/>
    <property type="match status" value="1"/>
</dbReference>
<accession>A0A009SUV7</accession>
<dbReference type="SUPFAM" id="SSF81301">
    <property type="entry name" value="Nucleotidyltransferase"/>
    <property type="match status" value="1"/>
</dbReference>
<dbReference type="EMBL" id="JEXJ01000042">
    <property type="protein sequence ID" value="EXC50617.1"/>
    <property type="molecule type" value="Genomic_DNA"/>
</dbReference>
<keyword evidence="2" id="KW-0808">Transferase</keyword>
<proteinExistence type="predicted"/>
<feature type="non-terminal residue" evidence="2">
    <location>
        <position position="93"/>
    </location>
</feature>
<dbReference type="InterPro" id="IPR010043">
    <property type="entry name" value="UTase/UR"/>
</dbReference>
<evidence type="ECO:0000313" key="3">
    <source>
        <dbReference type="Proteomes" id="UP000020735"/>
    </source>
</evidence>
<evidence type="ECO:0000313" key="2">
    <source>
        <dbReference type="EMBL" id="EXC50617.1"/>
    </source>
</evidence>
<keyword evidence="1" id="KW-0378">Hydrolase</keyword>
<dbReference type="GO" id="GO:0008773">
    <property type="term" value="F:[protein-PII] uridylyltransferase activity"/>
    <property type="evidence" value="ECO:0007669"/>
    <property type="project" value="InterPro"/>
</dbReference>
<dbReference type="PANTHER" id="PTHR47320">
    <property type="entry name" value="BIFUNCTIONAL URIDYLYLTRANSFERASE/URIDYLYL-REMOVING ENZYME"/>
    <property type="match status" value="1"/>
</dbReference>
<evidence type="ECO:0000256" key="1">
    <source>
        <dbReference type="ARBA" id="ARBA00022801"/>
    </source>
</evidence>
<name>A0A009SUV7_ACIBA</name>
<gene>
    <name evidence="2" type="ORF">J529_2531</name>
</gene>
<dbReference type="GO" id="GO:0016787">
    <property type="term" value="F:hydrolase activity"/>
    <property type="evidence" value="ECO:0007669"/>
    <property type="project" value="UniProtKB-KW"/>
</dbReference>
<reference evidence="2 3" key="1">
    <citation type="submission" date="2014-02" db="EMBL/GenBank/DDBJ databases">
        <title>Comparative genomics and transcriptomics to identify genetic mechanisms underlying the emergence of carbapenem resistant Acinetobacter baumannii (CRAb).</title>
        <authorList>
            <person name="Harris A.D."/>
            <person name="Johnson K.J."/>
            <person name="George J."/>
            <person name="Shefchek K."/>
            <person name="Daugherty S.C."/>
            <person name="Parankush S."/>
            <person name="Sadzewicz L."/>
            <person name="Tallon L."/>
            <person name="Sengamalay N."/>
            <person name="Hazen T.H."/>
            <person name="Rasko D.A."/>
        </authorList>
    </citation>
    <scope>NUCLEOTIDE SEQUENCE [LARGE SCALE GENOMIC DNA]</scope>
    <source>
        <strain evidence="2 3">99063</strain>
    </source>
</reference>
<sequence length="93" mass="10722">MINTSPLLNYVSSHHDIKAINQWRTDVEKQLQDSYENGQSIREIIKARSDLVDEALVFLWKHAELDQSKLGLFAVGGYGRREMLPYSDVDIMI</sequence>
<dbReference type="InterPro" id="IPR043519">
    <property type="entry name" value="NT_sf"/>
</dbReference>
<comment type="caution">
    <text evidence="2">The sequence shown here is derived from an EMBL/GenBank/DDBJ whole genome shotgun (WGS) entry which is preliminary data.</text>
</comment>